<protein>
    <submittedName>
        <fullName evidence="2">General stress protein</fullName>
    </submittedName>
</protein>
<dbReference type="InterPro" id="IPR038725">
    <property type="entry name" value="YdaG_split_barrel_FMN-bd"/>
</dbReference>
<accession>A0A3S9A3N1</accession>
<name>A0A3S9A3N1_9BACL</name>
<proteinExistence type="predicted"/>
<dbReference type="PANTHER" id="PTHR34818">
    <property type="entry name" value="PROTEIN BLI-3"/>
    <property type="match status" value="1"/>
</dbReference>
<dbReference type="AlphaFoldDB" id="A0A3S9A3N1"/>
<keyword evidence="3" id="KW-1185">Reference proteome</keyword>
<evidence type="ECO:0000313" key="2">
    <source>
        <dbReference type="EMBL" id="AZN40322.1"/>
    </source>
</evidence>
<dbReference type="OrthoDB" id="9795235at2"/>
<evidence type="ECO:0000313" key="3">
    <source>
        <dbReference type="Proteomes" id="UP000272528"/>
    </source>
</evidence>
<evidence type="ECO:0000259" key="1">
    <source>
        <dbReference type="Pfam" id="PF16242"/>
    </source>
</evidence>
<dbReference type="EMBL" id="CP034437">
    <property type="protein sequence ID" value="AZN40322.1"/>
    <property type="molecule type" value="Genomic_DNA"/>
</dbReference>
<dbReference type="PANTHER" id="PTHR34818:SF1">
    <property type="entry name" value="PROTEIN BLI-3"/>
    <property type="match status" value="1"/>
</dbReference>
<organism evidence="2 3">
    <name type="scientific">Paenibacillus albus</name>
    <dbReference type="NCBI Taxonomy" id="2495582"/>
    <lineage>
        <taxon>Bacteria</taxon>
        <taxon>Bacillati</taxon>
        <taxon>Bacillota</taxon>
        <taxon>Bacilli</taxon>
        <taxon>Bacillales</taxon>
        <taxon>Paenibacillaceae</taxon>
        <taxon>Paenibacillus</taxon>
    </lineage>
</organism>
<dbReference type="Gene3D" id="2.30.110.10">
    <property type="entry name" value="Electron Transport, Fmn-binding Protein, Chain A"/>
    <property type="match status" value="1"/>
</dbReference>
<dbReference type="Pfam" id="PF16242">
    <property type="entry name" value="Pyrid_ox_like"/>
    <property type="match status" value="1"/>
</dbReference>
<dbReference type="KEGG" id="palb:EJC50_12210"/>
<reference evidence="3" key="1">
    <citation type="submission" date="2018-12" db="EMBL/GenBank/DDBJ databases">
        <title>Genome sequence of Peanibacillus sp.</title>
        <authorList>
            <person name="Subramani G."/>
            <person name="Srinivasan S."/>
            <person name="Kim M.K."/>
        </authorList>
    </citation>
    <scope>NUCLEOTIDE SEQUENCE [LARGE SCALE GENOMIC DNA]</scope>
    <source>
        <strain evidence="3">18JY67-1</strain>
    </source>
</reference>
<sequence length="165" mass="18790">MEPTSNLQEAIEKVRELIGDIEIAMLTTVSEEGLVARPMKTQDTEFDGTLWFLTKKDTGKFEELLHNRQVNVSYAGKSFVSIRGEAELVDSTEKIKEFWSPVYEKLLETTYDDPNLVLIKVTAETAEYWDTGNKFKMAKFLFSRLLGRNTEGTNINQIVELTPSS</sequence>
<dbReference type="InterPro" id="IPR052917">
    <property type="entry name" value="Stress-Dev_Protein"/>
</dbReference>
<dbReference type="InterPro" id="IPR012349">
    <property type="entry name" value="Split_barrel_FMN-bd"/>
</dbReference>
<gene>
    <name evidence="2" type="ORF">EJC50_12210</name>
</gene>
<dbReference type="Proteomes" id="UP000272528">
    <property type="component" value="Chromosome"/>
</dbReference>
<dbReference type="SUPFAM" id="SSF50475">
    <property type="entry name" value="FMN-binding split barrel"/>
    <property type="match status" value="1"/>
</dbReference>
<dbReference type="RefSeq" id="WP_126015553.1">
    <property type="nucleotide sequence ID" value="NZ_CP034437.1"/>
</dbReference>
<feature type="domain" description="General stress protein FMN-binding split barrel" evidence="1">
    <location>
        <begin position="9"/>
        <end position="139"/>
    </location>
</feature>